<gene>
    <name evidence="2" type="ORF">GLV98_19930</name>
</gene>
<comment type="caution">
    <text evidence="2">The sequence shown here is derived from an EMBL/GenBank/DDBJ whole genome shotgun (WGS) entry which is preliminary data.</text>
</comment>
<dbReference type="InterPro" id="IPR029044">
    <property type="entry name" value="Nucleotide-diphossugar_trans"/>
</dbReference>
<evidence type="ECO:0000259" key="1">
    <source>
        <dbReference type="Pfam" id="PF00535"/>
    </source>
</evidence>
<dbReference type="SUPFAM" id="SSF53448">
    <property type="entry name" value="Nucleotide-diphospho-sugar transferases"/>
    <property type="match status" value="1"/>
</dbReference>
<sequence>MNVTVLFTTYNSPKWLEKVLWGFSVQTHRDFDIIIADDGSTDETRQLIDRMRSETGIRIKHVWHEDHGFQKCEILNKAILQVESDYIIFTDGDCIPRADFVEEHLKCAKPGCFLTGSVARLPMSTSEHIGKEDITSGACFNWDWLVENGLLVTRKNMKLRARKYAGNILNHLTPARTNFTGCNASAWTK</sequence>
<dbReference type="PANTHER" id="PTHR43685">
    <property type="entry name" value="GLYCOSYLTRANSFERASE"/>
    <property type="match status" value="1"/>
</dbReference>
<accession>A0A845E904</accession>
<dbReference type="AlphaFoldDB" id="A0A845E904"/>
<name>A0A845E904_9BACI</name>
<dbReference type="Pfam" id="PF00535">
    <property type="entry name" value="Glycos_transf_2"/>
    <property type="match status" value="1"/>
</dbReference>
<feature type="domain" description="Glycosyltransferase 2-like" evidence="1">
    <location>
        <begin position="5"/>
        <end position="108"/>
    </location>
</feature>
<dbReference type="InterPro" id="IPR001173">
    <property type="entry name" value="Glyco_trans_2-like"/>
</dbReference>
<dbReference type="OrthoDB" id="9815829at2"/>
<dbReference type="InterPro" id="IPR050834">
    <property type="entry name" value="Glycosyltransf_2"/>
</dbReference>
<organism evidence="2 3">
    <name type="scientific">Halobacillus litoralis</name>
    <dbReference type="NCBI Taxonomy" id="45668"/>
    <lineage>
        <taxon>Bacteria</taxon>
        <taxon>Bacillati</taxon>
        <taxon>Bacillota</taxon>
        <taxon>Bacilli</taxon>
        <taxon>Bacillales</taxon>
        <taxon>Bacillaceae</taxon>
        <taxon>Halobacillus</taxon>
    </lineage>
</organism>
<dbReference type="Proteomes" id="UP000447393">
    <property type="component" value="Unassembled WGS sequence"/>
</dbReference>
<evidence type="ECO:0000313" key="2">
    <source>
        <dbReference type="EMBL" id="MYL51710.1"/>
    </source>
</evidence>
<dbReference type="EMBL" id="WMEZ01000024">
    <property type="protein sequence ID" value="MYL51710.1"/>
    <property type="molecule type" value="Genomic_DNA"/>
</dbReference>
<dbReference type="Gene3D" id="3.90.550.10">
    <property type="entry name" value="Spore Coat Polysaccharide Biosynthesis Protein SpsA, Chain A"/>
    <property type="match status" value="1"/>
</dbReference>
<dbReference type="RefSeq" id="WP_160917703.1">
    <property type="nucleotide sequence ID" value="NZ_WMEZ01000024.1"/>
</dbReference>
<protein>
    <submittedName>
        <fullName evidence="2">Glycosyltransferase</fullName>
    </submittedName>
</protein>
<reference evidence="2 3" key="1">
    <citation type="submission" date="2019-11" db="EMBL/GenBank/DDBJ databases">
        <title>Genome sequences of 17 halophilic strains isolated from different environments.</title>
        <authorList>
            <person name="Furrow R.E."/>
        </authorList>
    </citation>
    <scope>NUCLEOTIDE SEQUENCE [LARGE SCALE GENOMIC DNA]</scope>
    <source>
        <strain evidence="2 3">22505_10_Sand</strain>
    </source>
</reference>
<keyword evidence="2" id="KW-0808">Transferase</keyword>
<proteinExistence type="predicted"/>
<dbReference type="PANTHER" id="PTHR43685:SF3">
    <property type="entry name" value="SLR2126 PROTEIN"/>
    <property type="match status" value="1"/>
</dbReference>
<feature type="non-terminal residue" evidence="2">
    <location>
        <position position="189"/>
    </location>
</feature>
<evidence type="ECO:0000313" key="3">
    <source>
        <dbReference type="Proteomes" id="UP000447393"/>
    </source>
</evidence>
<dbReference type="GO" id="GO:0016740">
    <property type="term" value="F:transferase activity"/>
    <property type="evidence" value="ECO:0007669"/>
    <property type="project" value="UniProtKB-KW"/>
</dbReference>